<organism evidence="2 3">
    <name type="scientific">Halosimplex rubrum</name>
    <dbReference type="NCBI Taxonomy" id="869889"/>
    <lineage>
        <taxon>Archaea</taxon>
        <taxon>Methanobacteriati</taxon>
        <taxon>Methanobacteriota</taxon>
        <taxon>Stenosarchaea group</taxon>
        <taxon>Halobacteria</taxon>
        <taxon>Halobacteriales</taxon>
        <taxon>Haloarculaceae</taxon>
        <taxon>Halosimplex</taxon>
    </lineage>
</organism>
<dbReference type="InterPro" id="IPR058273">
    <property type="entry name" value="DUF7967"/>
</dbReference>
<feature type="domain" description="DUF7967" evidence="1">
    <location>
        <begin position="18"/>
        <end position="107"/>
    </location>
</feature>
<evidence type="ECO:0000313" key="2">
    <source>
        <dbReference type="EMBL" id="QLH79140.1"/>
    </source>
</evidence>
<protein>
    <recommendedName>
        <fullName evidence="1">DUF7967 domain-containing protein</fullName>
    </recommendedName>
</protein>
<dbReference type="AlphaFoldDB" id="A0A7D5PBM7"/>
<dbReference type="OrthoDB" id="197006at2157"/>
<dbReference type="Pfam" id="PF25921">
    <property type="entry name" value="DUF7967"/>
    <property type="match status" value="1"/>
</dbReference>
<keyword evidence="3" id="KW-1185">Reference proteome</keyword>
<dbReference type="RefSeq" id="WP_179909011.1">
    <property type="nucleotide sequence ID" value="NZ_CP058910.1"/>
</dbReference>
<dbReference type="GeneID" id="56079874"/>
<sequence length="107" mass="12070">MKHDSDPEATGEPSTASDEAVRAWLVERTYSDDEQNIIILVYATPDGRRYFRKERALTSFTNDVRETTAAVDVPPNNLGEVTDPDERERYATEAARMAETYDPADTI</sequence>
<dbReference type="KEGG" id="hrr:HZS55_18385"/>
<proteinExistence type="predicted"/>
<gene>
    <name evidence="2" type="ORF">HZS55_18385</name>
</gene>
<accession>A0A7D5PBM7</accession>
<evidence type="ECO:0000259" key="1">
    <source>
        <dbReference type="Pfam" id="PF25921"/>
    </source>
</evidence>
<dbReference type="Proteomes" id="UP000509667">
    <property type="component" value="Chromosome"/>
</dbReference>
<dbReference type="EMBL" id="CP058910">
    <property type="protein sequence ID" value="QLH79140.1"/>
    <property type="molecule type" value="Genomic_DNA"/>
</dbReference>
<evidence type="ECO:0000313" key="3">
    <source>
        <dbReference type="Proteomes" id="UP000509667"/>
    </source>
</evidence>
<reference evidence="2 3" key="1">
    <citation type="submission" date="2020-07" db="EMBL/GenBank/DDBJ databases">
        <title>Halosimplex pelagicum sp. nov. and Halosimplex rubrum sp. nov., isolated from salted brown alga Laminaria, and emended description of the genus Halosimplex.</title>
        <authorList>
            <person name="Cui H."/>
        </authorList>
    </citation>
    <scope>NUCLEOTIDE SEQUENCE [LARGE SCALE GENOMIC DNA]</scope>
    <source>
        <strain evidence="2 3">R27</strain>
    </source>
</reference>
<name>A0A7D5PBM7_9EURY</name>